<feature type="compositionally biased region" description="Basic and acidic residues" evidence="1">
    <location>
        <begin position="126"/>
        <end position="143"/>
    </location>
</feature>
<proteinExistence type="predicted"/>
<keyword evidence="4" id="KW-1185">Reference proteome</keyword>
<protein>
    <submittedName>
        <fullName evidence="3">Uncharacterized protein</fullName>
    </submittedName>
</protein>
<dbReference type="OrthoDB" id="2503394at2759"/>
<evidence type="ECO:0000313" key="3">
    <source>
        <dbReference type="EMBL" id="KNE98374.1"/>
    </source>
</evidence>
<feature type="compositionally biased region" description="Polar residues" evidence="1">
    <location>
        <begin position="165"/>
        <end position="181"/>
    </location>
</feature>
<organism evidence="3 4">
    <name type="scientific">Puccinia striiformis f. sp. tritici PST-78</name>
    <dbReference type="NCBI Taxonomy" id="1165861"/>
    <lineage>
        <taxon>Eukaryota</taxon>
        <taxon>Fungi</taxon>
        <taxon>Dikarya</taxon>
        <taxon>Basidiomycota</taxon>
        <taxon>Pucciniomycotina</taxon>
        <taxon>Pucciniomycetes</taxon>
        <taxon>Pucciniales</taxon>
        <taxon>Pucciniaceae</taxon>
        <taxon>Puccinia</taxon>
    </lineage>
</organism>
<dbReference type="EMBL" id="AJIL01000057">
    <property type="protein sequence ID" value="KNE98374.1"/>
    <property type="molecule type" value="Genomic_DNA"/>
</dbReference>
<name>A0A0L0VH97_9BASI</name>
<feature type="compositionally biased region" description="Basic and acidic residues" evidence="1">
    <location>
        <begin position="184"/>
        <end position="198"/>
    </location>
</feature>
<feature type="compositionally biased region" description="Basic and acidic residues" evidence="1">
    <location>
        <begin position="93"/>
        <end position="118"/>
    </location>
</feature>
<evidence type="ECO:0000256" key="1">
    <source>
        <dbReference type="SAM" id="MobiDB-lite"/>
    </source>
</evidence>
<feature type="compositionally biased region" description="Low complexity" evidence="1">
    <location>
        <begin position="75"/>
        <end position="92"/>
    </location>
</feature>
<feature type="signal peptide" evidence="2">
    <location>
        <begin position="1"/>
        <end position="19"/>
    </location>
</feature>
<feature type="region of interest" description="Disordered" evidence="1">
    <location>
        <begin position="36"/>
        <end position="205"/>
    </location>
</feature>
<dbReference type="AlphaFoldDB" id="A0A0L0VH97"/>
<keyword evidence="2" id="KW-0732">Signal</keyword>
<accession>A0A0L0VH97</accession>
<dbReference type="Proteomes" id="UP000054564">
    <property type="component" value="Unassembled WGS sequence"/>
</dbReference>
<gene>
    <name evidence="3" type="ORF">PSTG_08294</name>
</gene>
<sequence>MRFIFLLAVLMLLVFISDGQLERLEGTREAMRVGMQKRGSSSFVKKLTKGLKAGSPGKGLPKKVAFKGPAKDFDSSSASPAKTKPTSPTSMKSSRDTAKVPVDKKSDDPTSKNNEPSENRPASSEAEEKTTTATKEEDKKDKSSPVSTLVSGAKKAVDILKPDNSKGQNESTGDLFDTSTLPKFKTEEPDSVKEEAKVTEPSTSD</sequence>
<feature type="compositionally biased region" description="Basic and acidic residues" evidence="1">
    <location>
        <begin position="155"/>
        <end position="164"/>
    </location>
</feature>
<evidence type="ECO:0000313" key="4">
    <source>
        <dbReference type="Proteomes" id="UP000054564"/>
    </source>
</evidence>
<feature type="chain" id="PRO_5005550013" evidence="2">
    <location>
        <begin position="20"/>
        <end position="205"/>
    </location>
</feature>
<evidence type="ECO:0000256" key="2">
    <source>
        <dbReference type="SAM" id="SignalP"/>
    </source>
</evidence>
<comment type="caution">
    <text evidence="3">The sequence shown here is derived from an EMBL/GenBank/DDBJ whole genome shotgun (WGS) entry which is preliminary data.</text>
</comment>
<reference evidence="4" key="1">
    <citation type="submission" date="2014-03" db="EMBL/GenBank/DDBJ databases">
        <title>The Genome Sequence of Puccinia striiformis f. sp. tritici PST-78.</title>
        <authorList>
            <consortium name="The Broad Institute Genome Sequencing Platform"/>
            <person name="Cuomo C."/>
            <person name="Hulbert S."/>
            <person name="Chen X."/>
            <person name="Walker B."/>
            <person name="Young S.K."/>
            <person name="Zeng Q."/>
            <person name="Gargeya S."/>
            <person name="Fitzgerald M."/>
            <person name="Haas B."/>
            <person name="Abouelleil A."/>
            <person name="Alvarado L."/>
            <person name="Arachchi H.M."/>
            <person name="Berlin A.M."/>
            <person name="Chapman S.B."/>
            <person name="Goldberg J."/>
            <person name="Griggs A."/>
            <person name="Gujja S."/>
            <person name="Hansen M."/>
            <person name="Howarth C."/>
            <person name="Imamovic A."/>
            <person name="Larimer J."/>
            <person name="McCowan C."/>
            <person name="Montmayeur A."/>
            <person name="Murphy C."/>
            <person name="Neiman D."/>
            <person name="Pearson M."/>
            <person name="Priest M."/>
            <person name="Roberts A."/>
            <person name="Saif S."/>
            <person name="Shea T."/>
            <person name="Sisk P."/>
            <person name="Sykes S."/>
            <person name="Wortman J."/>
            <person name="Nusbaum C."/>
            <person name="Birren B."/>
        </authorList>
    </citation>
    <scope>NUCLEOTIDE SEQUENCE [LARGE SCALE GENOMIC DNA]</scope>
    <source>
        <strain evidence="4">race PST-78</strain>
    </source>
</reference>